<dbReference type="InterPro" id="IPR017957">
    <property type="entry name" value="P_trefoil_CS"/>
</dbReference>
<evidence type="ECO:0000256" key="2">
    <source>
        <dbReference type="PROSITE-ProRule" id="PRU00779"/>
    </source>
</evidence>
<dbReference type="InterPro" id="IPR051148">
    <property type="entry name" value="Zona_Pellucida_Domain_gp"/>
</dbReference>
<reference evidence="5" key="2">
    <citation type="submission" date="2025-09" db="UniProtKB">
        <authorList>
            <consortium name="Ensembl"/>
        </authorList>
    </citation>
    <scope>IDENTIFICATION</scope>
</reference>
<dbReference type="GO" id="GO:0007339">
    <property type="term" value="P:binding of sperm to zona pellucida"/>
    <property type="evidence" value="ECO:0007669"/>
    <property type="project" value="TreeGrafter"/>
</dbReference>
<evidence type="ECO:0000259" key="4">
    <source>
        <dbReference type="PROSITE" id="PS51448"/>
    </source>
</evidence>
<accession>A0A8C7XQR4</accession>
<dbReference type="PROSITE" id="PS51448">
    <property type="entry name" value="P_TREFOIL_2"/>
    <property type="match status" value="1"/>
</dbReference>
<comment type="caution">
    <text evidence="2">Lacks conserved residue(s) required for the propagation of feature annotation.</text>
</comment>
<dbReference type="PROSITE" id="PS00025">
    <property type="entry name" value="P_TREFOIL_1"/>
    <property type="match status" value="1"/>
</dbReference>
<feature type="disulfide bond" evidence="2">
    <location>
        <begin position="373"/>
        <end position="388"/>
    </location>
</feature>
<dbReference type="GO" id="GO:0032190">
    <property type="term" value="F:acrosin binding"/>
    <property type="evidence" value="ECO:0007669"/>
    <property type="project" value="TreeGrafter"/>
</dbReference>
<dbReference type="SMART" id="SM00018">
    <property type="entry name" value="PD"/>
    <property type="match status" value="1"/>
</dbReference>
<dbReference type="Ensembl" id="ENSOSIT00000018211.1">
    <property type="protein sequence ID" value="ENSOSIP00000017236.1"/>
    <property type="gene ID" value="ENSOSIG00000009441.1"/>
</dbReference>
<dbReference type="GO" id="GO:0060468">
    <property type="term" value="P:prevention of polyspermy"/>
    <property type="evidence" value="ECO:0007669"/>
    <property type="project" value="TreeGrafter"/>
</dbReference>
<feature type="domain" description="P-type" evidence="4">
    <location>
        <begin position="361"/>
        <end position="398"/>
    </location>
</feature>
<evidence type="ECO:0000256" key="1">
    <source>
        <dbReference type="ARBA" id="ARBA00023157"/>
    </source>
</evidence>
<feature type="disulfide bond" evidence="2">
    <location>
        <begin position="363"/>
        <end position="389"/>
    </location>
</feature>
<dbReference type="CDD" id="cd00111">
    <property type="entry name" value="Trefoil"/>
    <property type="match status" value="1"/>
</dbReference>
<protein>
    <recommendedName>
        <fullName evidence="4">P-type domain-containing protein</fullName>
    </recommendedName>
</protein>
<dbReference type="Pfam" id="PF00088">
    <property type="entry name" value="Trefoil"/>
    <property type="match status" value="1"/>
</dbReference>
<dbReference type="InterPro" id="IPR000519">
    <property type="entry name" value="P_trefoil_dom"/>
</dbReference>
<feature type="region of interest" description="Disordered" evidence="3">
    <location>
        <begin position="287"/>
        <end position="359"/>
    </location>
</feature>
<evidence type="ECO:0000313" key="6">
    <source>
        <dbReference type="Proteomes" id="UP000694383"/>
    </source>
</evidence>
<dbReference type="PANTHER" id="PTHR23343">
    <property type="entry name" value="ZONA PELLUCIDA SPERM-BINDING PROTEIN"/>
    <property type="match status" value="1"/>
</dbReference>
<feature type="compositionally biased region" description="Low complexity" evidence="3">
    <location>
        <begin position="336"/>
        <end position="347"/>
    </location>
</feature>
<dbReference type="SUPFAM" id="SSF57492">
    <property type="entry name" value="Trefoil"/>
    <property type="match status" value="1"/>
</dbReference>
<evidence type="ECO:0000313" key="5">
    <source>
        <dbReference type="Ensembl" id="ENSOSIP00000017236.1"/>
    </source>
</evidence>
<dbReference type="PANTHER" id="PTHR23343:SF117">
    <property type="entry name" value="ZONA PELLUCIDA SPERM-BINDING PROTEIN 4-LIKE ISOFORM X1"/>
    <property type="match status" value="1"/>
</dbReference>
<dbReference type="Proteomes" id="UP000694383">
    <property type="component" value="Unplaced"/>
</dbReference>
<organism evidence="5 6">
    <name type="scientific">Oryzias sinensis</name>
    <name type="common">Chinese medaka</name>
    <dbReference type="NCBI Taxonomy" id="183150"/>
    <lineage>
        <taxon>Eukaryota</taxon>
        <taxon>Metazoa</taxon>
        <taxon>Chordata</taxon>
        <taxon>Craniata</taxon>
        <taxon>Vertebrata</taxon>
        <taxon>Euteleostomi</taxon>
        <taxon>Actinopterygii</taxon>
        <taxon>Neopterygii</taxon>
        <taxon>Teleostei</taxon>
        <taxon>Neoteleostei</taxon>
        <taxon>Acanthomorphata</taxon>
        <taxon>Ovalentaria</taxon>
        <taxon>Atherinomorphae</taxon>
        <taxon>Beloniformes</taxon>
        <taxon>Adrianichthyidae</taxon>
        <taxon>Oryziinae</taxon>
        <taxon>Oryzias</taxon>
    </lineage>
</organism>
<dbReference type="AlphaFoldDB" id="A0A8C7XQR4"/>
<dbReference type="InterPro" id="IPR044913">
    <property type="entry name" value="P_trefoil_dom_sf"/>
</dbReference>
<evidence type="ECO:0000256" key="3">
    <source>
        <dbReference type="SAM" id="MobiDB-lite"/>
    </source>
</evidence>
<name>A0A8C7XQR4_9TELE</name>
<dbReference type="GO" id="GO:0035804">
    <property type="term" value="F:structural constituent of egg coat"/>
    <property type="evidence" value="ECO:0007669"/>
    <property type="project" value="TreeGrafter"/>
</dbReference>
<keyword evidence="1 2" id="KW-1015">Disulfide bond</keyword>
<dbReference type="GO" id="GO:0035805">
    <property type="term" value="C:egg coat"/>
    <property type="evidence" value="ECO:0007669"/>
    <property type="project" value="TreeGrafter"/>
</dbReference>
<keyword evidence="6" id="KW-1185">Reference proteome</keyword>
<dbReference type="Gene3D" id="4.10.110.10">
    <property type="entry name" value="Spasmolytic Protein, domain 1"/>
    <property type="match status" value="1"/>
</dbReference>
<proteinExistence type="predicted"/>
<sequence length="474" mass="51113">MESIRFEGTGFPAGLSVAGRFMASIVLQLKTIMMIKALTRGSADVLLWGCSDHLSCLAADDYIDYDDYTDEGVEGVAVREGGLQGAEDSNVAFDDYKDGIFRGVEGAAVTAASPEDVLLEAEGDDADHDDYEDETLEDAKEISESADPFGAREGAVVSERLDSKGSEYAVLFVAAHPKDRTGCTTSSLDGLYVTCPNDGFRITFPPGLLTEVQVVGTTNMSAQQAPEYCRYGMDHVKNTLTLPFTGCHVKEEDDDVYILQLFVNTSSQAEEFHVFCVESSKFVSGQLPRVSASDPNCKKRTMPAKPPKCFPQSTVSAPSVPFNPRHAKSRGSLQRSSAPAAAKPPKSLQRTAAPATPPSPLNCAVGVEERIPCGPSGASASMCSRSGCCWDGSCYYPLDECTADQHFVFAIRQHSASVPVEPRNLFFPGEPLCKPTIVNQEVAVFKVKFTDCGAHSYVSLCSEETLIHDDIWSV</sequence>
<reference evidence="5" key="1">
    <citation type="submission" date="2025-08" db="UniProtKB">
        <authorList>
            <consortium name="Ensembl"/>
        </authorList>
    </citation>
    <scope>IDENTIFICATION</scope>
</reference>